<evidence type="ECO:0000313" key="4">
    <source>
        <dbReference type="WBParaSite" id="PSAMB.scaffold3927size16381.g22931.t1"/>
    </source>
</evidence>
<feature type="domain" description="Transglutaminase-like" evidence="2">
    <location>
        <begin position="43"/>
        <end position="137"/>
    </location>
</feature>
<comment type="similarity">
    <text evidence="1">Belongs to the transglutaminase superfamily. Transglutaminase family.</text>
</comment>
<proteinExistence type="inferred from homology"/>
<dbReference type="InterPro" id="IPR036985">
    <property type="entry name" value="Transglutaminase-like_sf"/>
</dbReference>
<dbReference type="InterPro" id="IPR036238">
    <property type="entry name" value="Transglutaminase_C_sf"/>
</dbReference>
<dbReference type="PANTHER" id="PTHR11590:SF40">
    <property type="entry name" value="HEMOCYTE PROTEIN-GLUTAMINE GAMMA-GLUTAMYLTRANSFERASE-LIKE PROTEIN"/>
    <property type="match status" value="1"/>
</dbReference>
<accession>A0A914WEB6</accession>
<protein>
    <submittedName>
        <fullName evidence="4">Transglutaminase-like domain-containing protein</fullName>
    </submittedName>
</protein>
<dbReference type="Gene3D" id="3.90.260.10">
    <property type="entry name" value="Transglutaminase-like"/>
    <property type="match status" value="1"/>
</dbReference>
<dbReference type="FunFam" id="2.60.40.10:FF:000090">
    <property type="entry name" value="Protein-glutamine gamma-glutamyltransferase 2"/>
    <property type="match status" value="1"/>
</dbReference>
<dbReference type="InterPro" id="IPR013783">
    <property type="entry name" value="Ig-like_fold"/>
</dbReference>
<dbReference type="InterPro" id="IPR050779">
    <property type="entry name" value="Transglutaminase"/>
</dbReference>
<dbReference type="InterPro" id="IPR008958">
    <property type="entry name" value="Transglutaminase_C"/>
</dbReference>
<dbReference type="Gene3D" id="2.60.40.10">
    <property type="entry name" value="Immunoglobulins"/>
    <property type="match status" value="2"/>
</dbReference>
<dbReference type="Proteomes" id="UP000887566">
    <property type="component" value="Unplaced"/>
</dbReference>
<dbReference type="InterPro" id="IPR038765">
    <property type="entry name" value="Papain-like_cys_pep_sf"/>
</dbReference>
<organism evidence="3 4">
    <name type="scientific">Plectus sambesii</name>
    <dbReference type="NCBI Taxonomy" id="2011161"/>
    <lineage>
        <taxon>Eukaryota</taxon>
        <taxon>Metazoa</taxon>
        <taxon>Ecdysozoa</taxon>
        <taxon>Nematoda</taxon>
        <taxon>Chromadorea</taxon>
        <taxon>Plectida</taxon>
        <taxon>Plectina</taxon>
        <taxon>Plectoidea</taxon>
        <taxon>Plectidae</taxon>
        <taxon>Plectus</taxon>
    </lineage>
</organism>
<evidence type="ECO:0000256" key="1">
    <source>
        <dbReference type="ARBA" id="ARBA00005968"/>
    </source>
</evidence>
<dbReference type="Pfam" id="PF00927">
    <property type="entry name" value="Transglut_C"/>
    <property type="match status" value="2"/>
</dbReference>
<dbReference type="PANTHER" id="PTHR11590">
    <property type="entry name" value="PROTEIN-GLUTAMINE GAMMA-GLUTAMYLTRANSFERASE"/>
    <property type="match status" value="1"/>
</dbReference>
<reference evidence="4" key="1">
    <citation type="submission" date="2022-11" db="UniProtKB">
        <authorList>
            <consortium name="WormBaseParasite"/>
        </authorList>
    </citation>
    <scope>IDENTIFICATION</scope>
</reference>
<keyword evidence="3" id="KW-1185">Reference proteome</keyword>
<dbReference type="Pfam" id="PF01841">
    <property type="entry name" value="Transglut_core"/>
    <property type="match status" value="1"/>
</dbReference>
<dbReference type="SMART" id="SM00460">
    <property type="entry name" value="TGc"/>
    <property type="match status" value="1"/>
</dbReference>
<evidence type="ECO:0000313" key="3">
    <source>
        <dbReference type="Proteomes" id="UP000887566"/>
    </source>
</evidence>
<sequence length="476" mass="52516">MVNGGNEQGILEGKWAAEEFTDGIAPSQWTGSAEILRAFDKFGLPVQYAQCWVFAGVVTTILRALGIPSRVVTNFCSAHDTDTSCTVDIHFLASTGKPIKELNKDSLWMFHVWNDCWMARPDLPEGYGGWQAVDATPQEKSDALYRAGPASLRAIREGQCSLPYDTSFVFAEVQAEKCYWLVDAKKHVRLNEVRKNEIGRMIITKRPRAEVESGADEIMDITSSYKQTEMPQEKREEIASTLLAGHSSVLRAHQAVQSAKSDVRFDLRLPHCTPMGQDLTATLSMLNESGSVRSVKVCLRLSAAAYTGEQGRKIASETCTVDIKPGERYSVVLLCSVRDYQEKLKGELATFVVSTVARVAETGQVFTAMDDLHLKLPDVEIEMLEQPLLNEPFKAVLKVANPLPITLTNCSFIVEGPGLLSANKIACSDIPSRGIARVPITVTPWKDGERTIIAHFRSKQLQDVNGSVTLFVPSHL</sequence>
<dbReference type="WBParaSite" id="PSAMB.scaffold3927size16381.g22931.t1">
    <property type="protein sequence ID" value="PSAMB.scaffold3927size16381.g22931.t1"/>
    <property type="gene ID" value="PSAMB.scaffold3927size16381.g22931"/>
</dbReference>
<dbReference type="SUPFAM" id="SSF54001">
    <property type="entry name" value="Cysteine proteinases"/>
    <property type="match status" value="1"/>
</dbReference>
<evidence type="ECO:0000259" key="2">
    <source>
        <dbReference type="SMART" id="SM00460"/>
    </source>
</evidence>
<dbReference type="InterPro" id="IPR002931">
    <property type="entry name" value="Transglutaminase-like"/>
</dbReference>
<dbReference type="SUPFAM" id="SSF49309">
    <property type="entry name" value="Transglutaminase, two C-terminal domains"/>
    <property type="match status" value="2"/>
</dbReference>
<dbReference type="GO" id="GO:0003810">
    <property type="term" value="F:protein-glutamine gamma-glutamyltransferase activity"/>
    <property type="evidence" value="ECO:0007669"/>
    <property type="project" value="InterPro"/>
</dbReference>
<name>A0A914WEB6_9BILA</name>
<dbReference type="AlphaFoldDB" id="A0A914WEB6"/>